<accession>A0A6C0KUY0</accession>
<organism evidence="1">
    <name type="scientific">viral metagenome</name>
    <dbReference type="NCBI Taxonomy" id="1070528"/>
    <lineage>
        <taxon>unclassified sequences</taxon>
        <taxon>metagenomes</taxon>
        <taxon>organismal metagenomes</taxon>
    </lineage>
</organism>
<evidence type="ECO:0000313" key="1">
    <source>
        <dbReference type="EMBL" id="QHU20497.1"/>
    </source>
</evidence>
<reference evidence="1" key="1">
    <citation type="journal article" date="2020" name="Nature">
        <title>Giant virus diversity and host interactions through global metagenomics.</title>
        <authorList>
            <person name="Schulz F."/>
            <person name="Roux S."/>
            <person name="Paez-Espino D."/>
            <person name="Jungbluth S."/>
            <person name="Walsh D.A."/>
            <person name="Denef V.J."/>
            <person name="McMahon K.D."/>
            <person name="Konstantinidis K.T."/>
            <person name="Eloe-Fadrosh E.A."/>
            <person name="Kyrpides N.C."/>
            <person name="Woyke T."/>
        </authorList>
    </citation>
    <scope>NUCLEOTIDE SEQUENCE</scope>
    <source>
        <strain evidence="1">GVMAG-S-3300013093-109</strain>
    </source>
</reference>
<sequence>MKLSFSLSVLVLFSIVLIFWSSGVDPQAHSIEPFALQKMRPWFGYEPGYGPGWGRSGCCDQAVPKNMGNA</sequence>
<dbReference type="AlphaFoldDB" id="A0A6C0KUY0"/>
<dbReference type="EMBL" id="MN740968">
    <property type="protein sequence ID" value="QHU20497.1"/>
    <property type="molecule type" value="Genomic_DNA"/>
</dbReference>
<protein>
    <submittedName>
        <fullName evidence="1">Uncharacterized protein</fullName>
    </submittedName>
</protein>
<name>A0A6C0KUY0_9ZZZZ</name>
<proteinExistence type="predicted"/>